<proteinExistence type="predicted"/>
<evidence type="ECO:0000256" key="3">
    <source>
        <dbReference type="ARBA" id="ARBA00022989"/>
    </source>
</evidence>
<dbReference type="Pfam" id="PF07690">
    <property type="entry name" value="MFS_1"/>
    <property type="match status" value="1"/>
</dbReference>
<dbReference type="InterPro" id="IPR011701">
    <property type="entry name" value="MFS"/>
</dbReference>
<keyword evidence="4 5" id="KW-0472">Membrane</keyword>
<name>A0ABQ9EQ14_TEGGR</name>
<evidence type="ECO:0000256" key="5">
    <source>
        <dbReference type="SAM" id="Phobius"/>
    </source>
</evidence>
<feature type="transmembrane region" description="Helical" evidence="5">
    <location>
        <begin position="283"/>
        <end position="305"/>
    </location>
</feature>
<feature type="transmembrane region" description="Helical" evidence="5">
    <location>
        <begin position="248"/>
        <end position="271"/>
    </location>
</feature>
<feature type="transmembrane region" description="Helical" evidence="5">
    <location>
        <begin position="325"/>
        <end position="346"/>
    </location>
</feature>
<feature type="transmembrane region" description="Helical" evidence="5">
    <location>
        <begin position="220"/>
        <end position="242"/>
    </location>
</feature>
<feature type="transmembrane region" description="Helical" evidence="5">
    <location>
        <begin position="44"/>
        <end position="64"/>
    </location>
</feature>
<dbReference type="SUPFAM" id="SSF103473">
    <property type="entry name" value="MFS general substrate transporter"/>
    <property type="match status" value="1"/>
</dbReference>
<reference evidence="6 7" key="1">
    <citation type="submission" date="2022-12" db="EMBL/GenBank/DDBJ databases">
        <title>Chromosome-level genome of Tegillarca granosa.</title>
        <authorList>
            <person name="Kim J."/>
        </authorList>
    </citation>
    <scope>NUCLEOTIDE SEQUENCE [LARGE SCALE GENOMIC DNA]</scope>
    <source>
        <strain evidence="6">Teg-2019</strain>
        <tissue evidence="6">Adductor muscle</tissue>
    </source>
</reference>
<sequence>MFSVQNKYLQNKRKISFGSVFTYMVALNTNVINFHEKHRGKIVGLLNAFFAGSPSVFAALYYHVFSGSGISNKDSFGNFMILFAVTFGIADVMCIIFLRIYSRSPIEQKEDITVNNQELRSVAQIPSDLSSNPENNVNQKDELSPLALFLNIDYQLLTWMFSFVSSVGLVFVNNLTEFGTTFKMDAYNPNLVLIIPITNAIVSVGIGVISDIFKEKVPRLFIFTSASGIFIFALILTMVFAVNSYAVLAFATTLCGIGIGLIWTMGTALMSELFSVKNMGRNWGIAIFLASIVGLEQQIAFGRIYDMNKTNPGDLYCFGIHCIQGGLGMSLGSAVISVLLGIVLIIKRRRRSMQSWTLMKDD</sequence>
<evidence type="ECO:0000256" key="4">
    <source>
        <dbReference type="ARBA" id="ARBA00023136"/>
    </source>
</evidence>
<evidence type="ECO:0000313" key="7">
    <source>
        <dbReference type="Proteomes" id="UP001217089"/>
    </source>
</evidence>
<protein>
    <submittedName>
        <fullName evidence="6">Uncharacterized protein</fullName>
    </submittedName>
</protein>
<dbReference type="EMBL" id="JARBDR010000793">
    <property type="protein sequence ID" value="KAJ8307313.1"/>
    <property type="molecule type" value="Genomic_DNA"/>
</dbReference>
<dbReference type="PANTHER" id="PTHR21576:SF158">
    <property type="entry name" value="RIBOSOMAL RNA-PROCESSING PROTEIN 12-LIKE CONSERVED DOMAIN-CONTAINING PROTEIN"/>
    <property type="match status" value="1"/>
</dbReference>
<dbReference type="Proteomes" id="UP001217089">
    <property type="component" value="Unassembled WGS sequence"/>
</dbReference>
<organism evidence="6 7">
    <name type="scientific">Tegillarca granosa</name>
    <name type="common">Malaysian cockle</name>
    <name type="synonym">Anadara granosa</name>
    <dbReference type="NCBI Taxonomy" id="220873"/>
    <lineage>
        <taxon>Eukaryota</taxon>
        <taxon>Metazoa</taxon>
        <taxon>Spiralia</taxon>
        <taxon>Lophotrochozoa</taxon>
        <taxon>Mollusca</taxon>
        <taxon>Bivalvia</taxon>
        <taxon>Autobranchia</taxon>
        <taxon>Pteriomorphia</taxon>
        <taxon>Arcoida</taxon>
        <taxon>Arcoidea</taxon>
        <taxon>Arcidae</taxon>
        <taxon>Tegillarca</taxon>
    </lineage>
</organism>
<feature type="transmembrane region" description="Helical" evidence="5">
    <location>
        <begin position="191"/>
        <end position="213"/>
    </location>
</feature>
<dbReference type="Gene3D" id="1.20.1250.20">
    <property type="entry name" value="MFS general substrate transporter like domains"/>
    <property type="match status" value="1"/>
</dbReference>
<comment type="caution">
    <text evidence="6">The sequence shown here is derived from an EMBL/GenBank/DDBJ whole genome shotgun (WGS) entry which is preliminary data.</text>
</comment>
<evidence type="ECO:0000313" key="6">
    <source>
        <dbReference type="EMBL" id="KAJ8307313.1"/>
    </source>
</evidence>
<evidence type="ECO:0000256" key="1">
    <source>
        <dbReference type="ARBA" id="ARBA00004141"/>
    </source>
</evidence>
<keyword evidence="7" id="KW-1185">Reference proteome</keyword>
<gene>
    <name evidence="6" type="ORF">KUTeg_015397</name>
</gene>
<accession>A0ABQ9EQ14</accession>
<keyword evidence="3 5" id="KW-1133">Transmembrane helix</keyword>
<comment type="subcellular location">
    <subcellularLocation>
        <location evidence="1">Membrane</location>
        <topology evidence="1">Multi-pass membrane protein</topology>
    </subcellularLocation>
</comment>
<feature type="transmembrane region" description="Helical" evidence="5">
    <location>
        <begin position="148"/>
        <end position="171"/>
    </location>
</feature>
<feature type="transmembrane region" description="Helical" evidence="5">
    <location>
        <begin position="15"/>
        <end position="32"/>
    </location>
</feature>
<keyword evidence="2 5" id="KW-0812">Transmembrane</keyword>
<dbReference type="PANTHER" id="PTHR21576">
    <property type="entry name" value="UNCHARACTERIZED NODULIN-LIKE PROTEIN"/>
    <property type="match status" value="1"/>
</dbReference>
<evidence type="ECO:0000256" key="2">
    <source>
        <dbReference type="ARBA" id="ARBA00022692"/>
    </source>
</evidence>
<dbReference type="InterPro" id="IPR036259">
    <property type="entry name" value="MFS_trans_sf"/>
</dbReference>
<feature type="transmembrane region" description="Helical" evidence="5">
    <location>
        <begin position="76"/>
        <end position="101"/>
    </location>
</feature>